<dbReference type="EMBL" id="BMMD01000024">
    <property type="protein sequence ID" value="GGJ91581.1"/>
    <property type="molecule type" value="Genomic_DNA"/>
</dbReference>
<organism evidence="2 3">
    <name type="scientific">Agromyces bauzanensis</name>
    <dbReference type="NCBI Taxonomy" id="1308924"/>
    <lineage>
        <taxon>Bacteria</taxon>
        <taxon>Bacillati</taxon>
        <taxon>Actinomycetota</taxon>
        <taxon>Actinomycetes</taxon>
        <taxon>Micrococcales</taxon>
        <taxon>Microbacteriaceae</taxon>
        <taxon>Agromyces</taxon>
    </lineage>
</organism>
<dbReference type="RefSeq" id="WP_188744459.1">
    <property type="nucleotide sequence ID" value="NZ_BAABFW010000066.1"/>
</dbReference>
<dbReference type="Proteomes" id="UP000636956">
    <property type="component" value="Unassembled WGS sequence"/>
</dbReference>
<dbReference type="SUPFAM" id="SSF69279">
    <property type="entry name" value="Phage tail proteins"/>
    <property type="match status" value="1"/>
</dbReference>
<dbReference type="SUPFAM" id="SSF69255">
    <property type="entry name" value="gp5 N-terminal domain-like"/>
    <property type="match status" value="1"/>
</dbReference>
<dbReference type="Gene3D" id="2.30.110.50">
    <property type="match status" value="1"/>
</dbReference>
<evidence type="ECO:0000313" key="2">
    <source>
        <dbReference type="EMBL" id="GGJ91581.1"/>
    </source>
</evidence>
<dbReference type="InterPro" id="IPR047702">
    <property type="entry name" value="VgrG-rel"/>
</dbReference>
<dbReference type="Pfam" id="PF04717">
    <property type="entry name" value="Phage_base_V"/>
    <property type="match status" value="1"/>
</dbReference>
<dbReference type="AlphaFoldDB" id="A0A917PU13"/>
<dbReference type="Gene3D" id="4.10.220.110">
    <property type="match status" value="1"/>
</dbReference>
<evidence type="ECO:0000259" key="1">
    <source>
        <dbReference type="Pfam" id="PF04717"/>
    </source>
</evidence>
<comment type="caution">
    <text evidence="2">The sequence shown here is derived from an EMBL/GenBank/DDBJ whole genome shotgun (WGS) entry which is preliminary data.</text>
</comment>
<dbReference type="NCBIfam" id="NF033848">
    <property type="entry name" value="VgrG_rel"/>
    <property type="match status" value="1"/>
</dbReference>
<evidence type="ECO:0000313" key="3">
    <source>
        <dbReference type="Proteomes" id="UP000636956"/>
    </source>
</evidence>
<dbReference type="Pfam" id="PF05954">
    <property type="entry name" value="Phage_GPD"/>
    <property type="match status" value="1"/>
</dbReference>
<dbReference type="InterPro" id="IPR006531">
    <property type="entry name" value="Gp5/Vgr_OB"/>
</dbReference>
<sequence>MPSSVDTYTSLLLVSVGGTALPPDAAGLLERSRVTDAANLPDSFELEFVDSAGAVLEKGGFTIGASVTLAVSQNGADGPQKLLDAEVTALDREDVGGELRTRVRGLDTSHRLFRGRRVAAYVDMSTADIVQKVAQRAGVKVGSVSGPATVMPHTTQDNVSDWVFLKRLADDAGCVFSVVDGKLEFGPPTAASTAISGSSSAVDDPIVIEHGRNTVYLHATITSAEQVSEVEVRGWDVAAKQKVVSTAPAKTQAAELPTLDPAKVAEVFSSPRYVSGAGTGAQQPQDKLAEAIASRIAGGFAEIEAQILGNPRIHSGTAVRLSGFGAPFDGRYTVTESKHEFSSEQGYTTTLVVSDASDRSLLGVGSRPGPVVAGAGAGGAGTGMPGVVSALVSDVSGGGHDDGRVRLTFPFLSDDYVSGWARVVQPGAGAERGAVVLPEVGDEVLVAFEAGRFDRPVVLGGLYNGKDLPQGGWGSFVESGSVVRRSFTSRTGMIVEFLERPGEESLRISTNEGAQHVTLTQTADRGIQIVSEGPVSVTAERDATITTEGNASVTASHGDIALSAMKIALEASAELAISAPNVKVDGSASLDLSGAKVAVKGSGTAEFSSSGVTVVKGSLVQIN</sequence>
<protein>
    <submittedName>
        <fullName evidence="2">Type IV secretion protein Rhs</fullName>
    </submittedName>
</protein>
<dbReference type="Gene3D" id="2.40.50.230">
    <property type="entry name" value="Gp5 N-terminal domain"/>
    <property type="match status" value="1"/>
</dbReference>
<reference evidence="2" key="1">
    <citation type="journal article" date="2014" name="Int. J. Syst. Evol. Microbiol.">
        <title>Complete genome sequence of Corynebacterium casei LMG S-19264T (=DSM 44701T), isolated from a smear-ripened cheese.</title>
        <authorList>
            <consortium name="US DOE Joint Genome Institute (JGI-PGF)"/>
            <person name="Walter F."/>
            <person name="Albersmeier A."/>
            <person name="Kalinowski J."/>
            <person name="Ruckert C."/>
        </authorList>
    </citation>
    <scope>NUCLEOTIDE SEQUENCE</scope>
    <source>
        <strain evidence="2">CGMCC 1.8984</strain>
    </source>
</reference>
<gene>
    <name evidence="2" type="ORF">GCM10011372_32560</name>
</gene>
<dbReference type="SUPFAM" id="SSF69349">
    <property type="entry name" value="Phage fibre proteins"/>
    <property type="match status" value="1"/>
</dbReference>
<accession>A0A917PU13</accession>
<feature type="domain" description="Gp5/Type VI secretion system Vgr protein OB-fold" evidence="1">
    <location>
        <begin position="400"/>
        <end position="463"/>
    </location>
</feature>
<name>A0A917PU13_9MICO</name>
<dbReference type="Gene3D" id="3.55.50.10">
    <property type="entry name" value="Baseplate protein-like domains"/>
    <property type="match status" value="1"/>
</dbReference>
<dbReference type="InterPro" id="IPR037026">
    <property type="entry name" value="Vgr_OB-fold_dom_sf"/>
</dbReference>
<keyword evidence="3" id="KW-1185">Reference proteome</keyword>
<proteinExistence type="predicted"/>
<reference evidence="2" key="2">
    <citation type="submission" date="2020-09" db="EMBL/GenBank/DDBJ databases">
        <authorList>
            <person name="Sun Q."/>
            <person name="Zhou Y."/>
        </authorList>
    </citation>
    <scope>NUCLEOTIDE SEQUENCE</scope>
    <source>
        <strain evidence="2">CGMCC 1.8984</strain>
    </source>
</reference>